<comment type="caution">
    <text evidence="4">The sequence shown here is derived from an EMBL/GenBank/DDBJ whole genome shotgun (WGS) entry which is preliminary data.</text>
</comment>
<dbReference type="PANTHER" id="PTHR10039:SF16">
    <property type="entry name" value="GPI INOSITOL-DEACYLASE"/>
    <property type="match status" value="1"/>
</dbReference>
<evidence type="ECO:0000313" key="5">
    <source>
        <dbReference type="Proteomes" id="UP001345827"/>
    </source>
</evidence>
<proteinExistence type="predicted"/>
<dbReference type="InterPro" id="IPR036028">
    <property type="entry name" value="SH3-like_dom_sf"/>
</dbReference>
<dbReference type="InterPro" id="IPR027417">
    <property type="entry name" value="P-loop_NTPase"/>
</dbReference>
<evidence type="ECO:0000256" key="1">
    <source>
        <dbReference type="ARBA" id="ARBA00022737"/>
    </source>
</evidence>
<dbReference type="AlphaFoldDB" id="A0AAV9PZT1"/>
<feature type="compositionally biased region" description="Polar residues" evidence="2">
    <location>
        <begin position="1091"/>
        <end position="1101"/>
    </location>
</feature>
<feature type="region of interest" description="Disordered" evidence="2">
    <location>
        <begin position="720"/>
        <end position="753"/>
    </location>
</feature>
<sequence>MADVVGLLASIINILEGIKELCAFVKQNVHSASSFRAELVPILGKLTAFKGLLDGLQLECELDEANDGRLQVFVHLSEPLRASHEAIETIMQRTEKVVSSGRVSLIFGKILDKDTVLAMGILDRTMPVLHLALSVDQRTIMLAVESYVKDISHKIDELQRQNEKYHLTSQDWAAQEREVRMDEEKAKLRSEVLAWVSRVDYRANLTSALRHTLPSNSAGDWYLQSQAFRDWLDLEEQQGILLTGSSGAGKTVLCGKSIRYLRTKDSATGKKPLVIYFFFDFNDPGKQTVEGMVRCLIHQIAAASTDIPESLMRLFKRNRSSRSSDSVMSTEAWIQTLLSITQAAGPCHAVVDALDECEDSGQRLLVTTIKRLCQNTPQSMKWMFTCRPSSVLVREMTSIEVGHIQMSDTTVDADIERYLSERFDEDPDLESFSQTARSLIVKKITAKAGGIMKDRRAKKIQESLEMLPADIFKTYSRIIGSFEHSSEKSLAARILMFVCYSARPVTVAEVAEFAILEDGMKSVDPQDRLEDFAGIIAPLNSLLDIRGEILALSHKSVQEFLIAGHRRGLLKVLPGNEVTFDAGGGADWYIATRCLQYLAIDQKPIRDLALPVDGSRPNASHLAGLHKRYPLLEYAASRWAHHVRRKDAQLSLYRQLNDALSVTAAPNLWKAWIMLQPADIWENQLALCRVVAEATIRGSACPTWSAGFWKERQLYRISTPTREEKPEVSSEQATRETGPPSTNAASDIPEKKTAQMKARDVYLARALRDCSTPGHLSFSKGDIITLRPTESRSTWVGKKRKGSGFVDSKDVEISSRPIPHLMGIPFYQLAVALLEIAHQSTLAARDLEPIESISSETDFAAHLKALDKFVDQAGSIMGSSYEVIVRECLRNVVYASENLMMDVYLEMQGLTFDSDLHLRTLPEAAWTMFMKQDQAMEEIYAPLQAMVKSGFRASRQIFVPHRVQQQLRISRQFASGSPTSQDGQLGVFPSNPSPVAPSEMDYSTSSTSLDAGGRWSAQPAPVARASPEVYGGRWSAQAATSPSPRGSPYPQQQQQQRERGKPSRVGIASTADIPPIPPIPPLPKHMVPQVLVQSGHTPSAG</sequence>
<accession>A0AAV9PZT1</accession>
<dbReference type="Proteomes" id="UP001345827">
    <property type="component" value="Unassembled WGS sequence"/>
</dbReference>
<dbReference type="InterPro" id="IPR056884">
    <property type="entry name" value="NPHP3-like_N"/>
</dbReference>
<dbReference type="PANTHER" id="PTHR10039">
    <property type="entry name" value="AMELOGENIN"/>
    <property type="match status" value="1"/>
</dbReference>
<dbReference type="SUPFAM" id="SSF52540">
    <property type="entry name" value="P-loop containing nucleoside triphosphate hydrolases"/>
    <property type="match status" value="1"/>
</dbReference>
<keyword evidence="5" id="KW-1185">Reference proteome</keyword>
<keyword evidence="1" id="KW-0677">Repeat</keyword>
<reference evidence="4 5" key="1">
    <citation type="submission" date="2023-06" db="EMBL/GenBank/DDBJ databases">
        <title>Black Yeasts Isolated from many extreme environments.</title>
        <authorList>
            <person name="Coleine C."/>
            <person name="Stajich J.E."/>
            <person name="Selbmann L."/>
        </authorList>
    </citation>
    <scope>NUCLEOTIDE SEQUENCE [LARGE SCALE GENOMIC DNA]</scope>
    <source>
        <strain evidence="4 5">CCFEE 5887</strain>
    </source>
</reference>
<evidence type="ECO:0000256" key="2">
    <source>
        <dbReference type="SAM" id="MobiDB-lite"/>
    </source>
</evidence>
<organism evidence="4 5">
    <name type="scientific">Vermiconidia calcicola</name>
    <dbReference type="NCBI Taxonomy" id="1690605"/>
    <lineage>
        <taxon>Eukaryota</taxon>
        <taxon>Fungi</taxon>
        <taxon>Dikarya</taxon>
        <taxon>Ascomycota</taxon>
        <taxon>Pezizomycotina</taxon>
        <taxon>Dothideomycetes</taxon>
        <taxon>Dothideomycetidae</taxon>
        <taxon>Mycosphaerellales</taxon>
        <taxon>Extremaceae</taxon>
        <taxon>Vermiconidia</taxon>
    </lineage>
</organism>
<evidence type="ECO:0000313" key="4">
    <source>
        <dbReference type="EMBL" id="KAK5531893.1"/>
    </source>
</evidence>
<name>A0AAV9PZT1_9PEZI</name>
<feature type="compositionally biased region" description="Pro residues" evidence="2">
    <location>
        <begin position="1074"/>
        <end position="1083"/>
    </location>
</feature>
<dbReference type="SUPFAM" id="SSF50044">
    <property type="entry name" value="SH3-domain"/>
    <property type="match status" value="1"/>
</dbReference>
<feature type="region of interest" description="Disordered" evidence="2">
    <location>
        <begin position="974"/>
        <end position="1101"/>
    </location>
</feature>
<dbReference type="CDD" id="cd00174">
    <property type="entry name" value="SH3"/>
    <property type="match status" value="1"/>
</dbReference>
<protein>
    <recommendedName>
        <fullName evidence="3">Nephrocystin 3-like N-terminal domain-containing protein</fullName>
    </recommendedName>
</protein>
<dbReference type="Gene3D" id="3.40.50.300">
    <property type="entry name" value="P-loop containing nucleotide triphosphate hydrolases"/>
    <property type="match status" value="1"/>
</dbReference>
<evidence type="ECO:0000259" key="3">
    <source>
        <dbReference type="Pfam" id="PF24883"/>
    </source>
</evidence>
<gene>
    <name evidence="4" type="ORF">LTR25_008223</name>
</gene>
<feature type="compositionally biased region" description="Polar residues" evidence="2">
    <location>
        <begin position="974"/>
        <end position="983"/>
    </location>
</feature>
<feature type="domain" description="Nephrocystin 3-like N-terminal" evidence="3">
    <location>
        <begin position="219"/>
        <end position="387"/>
    </location>
</feature>
<dbReference type="EMBL" id="JAXLQG010000016">
    <property type="protein sequence ID" value="KAK5531893.1"/>
    <property type="molecule type" value="Genomic_DNA"/>
</dbReference>
<dbReference type="Pfam" id="PF24883">
    <property type="entry name" value="NPHP3_N"/>
    <property type="match status" value="1"/>
</dbReference>